<dbReference type="EMBL" id="PJND01000012">
    <property type="protein sequence ID" value="PKW20054.1"/>
    <property type="molecule type" value="Genomic_DNA"/>
</dbReference>
<sequence length="152" mass="17579">MDTASLIIGLVLTLICAIPLIYIANNQAKNKKKVKEIFNHFRQGKYDFSTKETHYKKIYSLDKTNKGFLFIDLNKENDRASFVDLSEVNSCRIEETSSGNNDDKIIFTFKLKNGNTTTIVLYDLETDKLGKAYWQENEQIAKKWQLIVENTI</sequence>
<dbReference type="EMBL" id="RCCB01000016">
    <property type="protein sequence ID" value="RLJ23153.1"/>
    <property type="molecule type" value="Genomic_DNA"/>
</dbReference>
<dbReference type="Proteomes" id="UP000275027">
    <property type="component" value="Unassembled WGS sequence"/>
</dbReference>
<dbReference type="AlphaFoldDB" id="A0A497UEQ4"/>
<comment type="caution">
    <text evidence="3">The sequence shown here is derived from an EMBL/GenBank/DDBJ whole genome shotgun (WGS) entry which is preliminary data.</text>
</comment>
<name>A0A497UEQ4_9FLAO</name>
<feature type="transmembrane region" description="Helical" evidence="1">
    <location>
        <begin position="6"/>
        <end position="25"/>
    </location>
</feature>
<dbReference type="Proteomes" id="UP000233767">
    <property type="component" value="Unassembled WGS sequence"/>
</dbReference>
<reference evidence="3 5" key="2">
    <citation type="submission" date="2018-10" db="EMBL/GenBank/DDBJ databases">
        <title>Genomic Encyclopedia of Archaeal and Bacterial Type Strains, Phase II (KMG-II): from individual species to whole genera.</title>
        <authorList>
            <person name="Goeker M."/>
        </authorList>
    </citation>
    <scope>NUCLEOTIDE SEQUENCE [LARGE SCALE GENOMIC DNA]</scope>
    <source>
        <strain evidence="3 5">DSM 21886</strain>
    </source>
</reference>
<evidence type="ECO:0000313" key="5">
    <source>
        <dbReference type="Proteomes" id="UP000275027"/>
    </source>
</evidence>
<keyword evidence="1" id="KW-0472">Membrane</keyword>
<keyword evidence="4" id="KW-1185">Reference proteome</keyword>
<proteinExistence type="predicted"/>
<evidence type="ECO:0000313" key="3">
    <source>
        <dbReference type="EMBL" id="RLJ23153.1"/>
    </source>
</evidence>
<dbReference type="RefSeq" id="WP_101473015.1">
    <property type="nucleotide sequence ID" value="NZ_PJND01000012.1"/>
</dbReference>
<evidence type="ECO:0000256" key="1">
    <source>
        <dbReference type="SAM" id="Phobius"/>
    </source>
</evidence>
<protein>
    <submittedName>
        <fullName evidence="3">Uncharacterized protein</fullName>
    </submittedName>
</protein>
<evidence type="ECO:0000313" key="4">
    <source>
        <dbReference type="Proteomes" id="UP000233767"/>
    </source>
</evidence>
<organism evidence="3 5">
    <name type="scientific">Flavobacterium lindanitolerans</name>
    <dbReference type="NCBI Taxonomy" id="428988"/>
    <lineage>
        <taxon>Bacteria</taxon>
        <taxon>Pseudomonadati</taxon>
        <taxon>Bacteroidota</taxon>
        <taxon>Flavobacteriia</taxon>
        <taxon>Flavobacteriales</taxon>
        <taxon>Flavobacteriaceae</taxon>
        <taxon>Flavobacterium</taxon>
    </lineage>
</organism>
<gene>
    <name evidence="2" type="ORF">B0G92_3294</name>
    <name evidence="3" type="ORF">CLV50_3303</name>
</gene>
<keyword evidence="1" id="KW-0812">Transmembrane</keyword>
<accession>A0A497UEQ4</accession>
<keyword evidence="1" id="KW-1133">Transmembrane helix</keyword>
<reference evidence="2 4" key="1">
    <citation type="submission" date="2017-12" db="EMBL/GenBank/DDBJ databases">
        <title>Genomic Encyclopedia of Type Strains, Phase III (KMG-III): the genomes of soil and plant-associated and newly described type strains.</title>
        <authorList>
            <person name="Whitman W."/>
        </authorList>
    </citation>
    <scope>NUCLEOTIDE SEQUENCE [LARGE SCALE GENOMIC DNA]</scope>
    <source>
        <strain evidence="2 4">IP-10</strain>
    </source>
</reference>
<evidence type="ECO:0000313" key="2">
    <source>
        <dbReference type="EMBL" id="PKW20054.1"/>
    </source>
</evidence>